<feature type="transmembrane region" description="Helical" evidence="2">
    <location>
        <begin position="111"/>
        <end position="129"/>
    </location>
</feature>
<dbReference type="GO" id="GO:0004301">
    <property type="term" value="F:epoxide hydrolase activity"/>
    <property type="evidence" value="ECO:0007669"/>
    <property type="project" value="TreeGrafter"/>
</dbReference>
<dbReference type="AlphaFoldDB" id="A0A5B9E9A3"/>
<keyword evidence="2" id="KW-0812">Transmembrane</keyword>
<feature type="domain" description="AB hydrolase-1" evidence="3">
    <location>
        <begin position="207"/>
        <end position="444"/>
    </location>
</feature>
<accession>A0A5B9E9A3</accession>
<dbReference type="Proteomes" id="UP000321820">
    <property type="component" value="Chromosome"/>
</dbReference>
<dbReference type="PANTHER" id="PTHR42977:SF3">
    <property type="entry name" value="AB HYDROLASE-1 DOMAIN-CONTAINING PROTEIN"/>
    <property type="match status" value="1"/>
</dbReference>
<dbReference type="PRINTS" id="PR00111">
    <property type="entry name" value="ABHYDROLASE"/>
</dbReference>
<dbReference type="InterPro" id="IPR051340">
    <property type="entry name" value="Haloalkane_dehalogenase"/>
</dbReference>
<sequence length="473" mass="52536">MSEIMNDRTGHYNWRGILRCILWGLLISIPTVGIVNVAILATPHVRGIGFRPELRYGINATVCIIVCVLAAFRHTQITRSSRSTRSRFIFETLTIAVFLLFLLYRRGGEELALQSLPALTLLVLSIFALSPQGHRVASLSAVTIVLAYVVGALEVFGVGLSFASERVGSTGRIELRDISKDTWNVEHRFMTLRSGANIHYVDEGRGPVLLFLHGNPSYSFQWRGLVQQLHGSFRCVALDYPGFGFSSAPSGFGFTPAEESASVEEFVDRLGLRDITLVMQDWGGPIGLAFAERRPELIRGMILGNTWAWPSDNRTTLGKFSVIAGGPIGEFLQTSFNGFTRMGIQNGIVKKLPASTLDAYIAPSVPPNKRGVGSFYPGQIIAARDFFEGVERNLGRLRDKRALIFWGLHDVGFPRSDIDRFKQIFPVHHVVEFPNADHFFFEDEGEEMIPEIRNFVDSSQSSSGTVDPDHQES</sequence>
<keyword evidence="2" id="KW-0472">Membrane</keyword>
<evidence type="ECO:0000256" key="1">
    <source>
        <dbReference type="ARBA" id="ARBA00022801"/>
    </source>
</evidence>
<organism evidence="4 5">
    <name type="scientific">Terriglobus albidus</name>
    <dbReference type="NCBI Taxonomy" id="1592106"/>
    <lineage>
        <taxon>Bacteria</taxon>
        <taxon>Pseudomonadati</taxon>
        <taxon>Acidobacteriota</taxon>
        <taxon>Terriglobia</taxon>
        <taxon>Terriglobales</taxon>
        <taxon>Acidobacteriaceae</taxon>
        <taxon>Terriglobus</taxon>
    </lineage>
</organism>
<dbReference type="Gene3D" id="3.40.50.1820">
    <property type="entry name" value="alpha/beta hydrolase"/>
    <property type="match status" value="1"/>
</dbReference>
<evidence type="ECO:0000313" key="4">
    <source>
        <dbReference type="EMBL" id="QEE28793.1"/>
    </source>
</evidence>
<feature type="transmembrane region" description="Helical" evidence="2">
    <location>
        <begin position="21"/>
        <end position="42"/>
    </location>
</feature>
<dbReference type="Pfam" id="PF00561">
    <property type="entry name" value="Abhydrolase_1"/>
    <property type="match status" value="1"/>
</dbReference>
<feature type="transmembrane region" description="Helical" evidence="2">
    <location>
        <begin position="141"/>
        <end position="163"/>
    </location>
</feature>
<name>A0A5B9E9A3_9BACT</name>
<dbReference type="SUPFAM" id="SSF53474">
    <property type="entry name" value="alpha/beta-Hydrolases"/>
    <property type="match status" value="1"/>
</dbReference>
<feature type="transmembrane region" description="Helical" evidence="2">
    <location>
        <begin position="54"/>
        <end position="72"/>
    </location>
</feature>
<evidence type="ECO:0000256" key="2">
    <source>
        <dbReference type="SAM" id="Phobius"/>
    </source>
</evidence>
<dbReference type="PANTHER" id="PTHR42977">
    <property type="entry name" value="HYDROLASE-RELATED"/>
    <property type="match status" value="1"/>
</dbReference>
<reference evidence="4 5" key="1">
    <citation type="submission" date="2019-08" db="EMBL/GenBank/DDBJ databases">
        <title>Complete genome sequence of Terriglobus albidus strain ORNL.</title>
        <authorList>
            <person name="Podar M."/>
        </authorList>
    </citation>
    <scope>NUCLEOTIDE SEQUENCE [LARGE SCALE GENOMIC DNA]</scope>
    <source>
        <strain evidence="4 5">ORNL</strain>
    </source>
</reference>
<dbReference type="OrthoDB" id="9773293at2"/>
<protein>
    <submittedName>
        <fullName evidence="4">Alpha/beta fold hydrolase</fullName>
    </submittedName>
</protein>
<proteinExistence type="predicted"/>
<dbReference type="InterPro" id="IPR029058">
    <property type="entry name" value="AB_hydrolase_fold"/>
</dbReference>
<keyword evidence="2" id="KW-1133">Transmembrane helix</keyword>
<evidence type="ECO:0000259" key="3">
    <source>
        <dbReference type="Pfam" id="PF00561"/>
    </source>
</evidence>
<dbReference type="KEGG" id="talb:FTW19_12750"/>
<dbReference type="EMBL" id="CP042806">
    <property type="protein sequence ID" value="QEE28793.1"/>
    <property type="molecule type" value="Genomic_DNA"/>
</dbReference>
<dbReference type="InterPro" id="IPR000073">
    <property type="entry name" value="AB_hydrolase_1"/>
</dbReference>
<keyword evidence="5" id="KW-1185">Reference proteome</keyword>
<keyword evidence="1 4" id="KW-0378">Hydrolase</keyword>
<evidence type="ECO:0000313" key="5">
    <source>
        <dbReference type="Proteomes" id="UP000321820"/>
    </source>
</evidence>
<gene>
    <name evidence="4" type="ORF">FTW19_12750</name>
</gene>
<feature type="transmembrane region" description="Helical" evidence="2">
    <location>
        <begin position="88"/>
        <end position="105"/>
    </location>
</feature>